<dbReference type="InParanoid" id="D2V204"/>
<reference evidence="1 2" key="1">
    <citation type="journal article" date="2010" name="Cell">
        <title>The genome of Naegleria gruberi illuminates early eukaryotic versatility.</title>
        <authorList>
            <person name="Fritz-Laylin L.K."/>
            <person name="Prochnik S.E."/>
            <person name="Ginger M.L."/>
            <person name="Dacks J.B."/>
            <person name="Carpenter M.L."/>
            <person name="Field M.C."/>
            <person name="Kuo A."/>
            <person name="Paredez A."/>
            <person name="Chapman J."/>
            <person name="Pham J."/>
            <person name="Shu S."/>
            <person name="Neupane R."/>
            <person name="Cipriano M."/>
            <person name="Mancuso J."/>
            <person name="Tu H."/>
            <person name="Salamov A."/>
            <person name="Lindquist E."/>
            <person name="Shapiro H."/>
            <person name="Lucas S."/>
            <person name="Grigoriev I.V."/>
            <person name="Cande W.Z."/>
            <person name="Fulton C."/>
            <person name="Rokhsar D.S."/>
            <person name="Dawson S.C."/>
        </authorList>
    </citation>
    <scope>NUCLEOTIDE SEQUENCE [LARGE SCALE GENOMIC DNA]</scope>
    <source>
        <strain evidence="1 2">NEG-M</strain>
    </source>
</reference>
<dbReference type="OrthoDB" id="10261520at2759"/>
<evidence type="ECO:0000313" key="1">
    <source>
        <dbReference type="EMBL" id="EFC49402.1"/>
    </source>
</evidence>
<name>D2V204_NAEGR</name>
<dbReference type="KEGG" id="ngr:NAEGRDRAFT_62757"/>
<proteinExistence type="predicted"/>
<dbReference type="RefSeq" id="XP_002682146.1">
    <property type="nucleotide sequence ID" value="XM_002682100.1"/>
</dbReference>
<accession>D2V204</accession>
<sequence>MRRISSLVYSSLRSSSSASTTLRKINLLGSNYKSMLISGGSMMLNTNQRGNFVSSLFKRTTTSEATSSENSTDEANSSTTENQSIILYNSKYNNLVHRFIIQPYQINKTHILNALATTGMLYTIYELDINVNWFICCLWLMGSSYLSYSSHVNNINHKICVLTKLEYDSKNKVLYLFDDSGNVVDTITDFRNLILDNELGFKVHMPLAGFFWKSFLLNRTDMADRFTLKFLNYNSNEVKARVKYQDFGLLRTASERMKRDAVTTIDPETGVMKQYVYMIANSNPQVIKELREDLLDLKQQHGVKPKF</sequence>
<dbReference type="VEuPathDB" id="AmoebaDB:NAEGRDRAFT_62757"/>
<evidence type="ECO:0000313" key="2">
    <source>
        <dbReference type="Proteomes" id="UP000006671"/>
    </source>
</evidence>
<protein>
    <submittedName>
        <fullName evidence="1">Predicted protein</fullName>
    </submittedName>
</protein>
<dbReference type="GeneID" id="8852619"/>
<dbReference type="AlphaFoldDB" id="D2V204"/>
<dbReference type="EMBL" id="GG738848">
    <property type="protein sequence ID" value="EFC49402.1"/>
    <property type="molecule type" value="Genomic_DNA"/>
</dbReference>
<dbReference type="Proteomes" id="UP000006671">
    <property type="component" value="Unassembled WGS sequence"/>
</dbReference>
<keyword evidence="2" id="KW-1185">Reference proteome</keyword>
<gene>
    <name evidence="1" type="ORF">NAEGRDRAFT_62757</name>
</gene>
<organism evidence="2">
    <name type="scientific">Naegleria gruberi</name>
    <name type="common">Amoeba</name>
    <dbReference type="NCBI Taxonomy" id="5762"/>
    <lineage>
        <taxon>Eukaryota</taxon>
        <taxon>Discoba</taxon>
        <taxon>Heterolobosea</taxon>
        <taxon>Tetramitia</taxon>
        <taxon>Eutetramitia</taxon>
        <taxon>Vahlkampfiidae</taxon>
        <taxon>Naegleria</taxon>
    </lineage>
</organism>